<evidence type="ECO:0000256" key="1">
    <source>
        <dbReference type="ARBA" id="ARBA00004651"/>
    </source>
</evidence>
<keyword evidence="3 6" id="KW-0812">Transmembrane</keyword>
<proteinExistence type="predicted"/>
<dbReference type="InterPro" id="IPR005598">
    <property type="entry name" value="ATP_synth_I"/>
</dbReference>
<feature type="transmembrane region" description="Helical" evidence="6">
    <location>
        <begin position="97"/>
        <end position="117"/>
    </location>
</feature>
<evidence type="ECO:0000256" key="3">
    <source>
        <dbReference type="ARBA" id="ARBA00022692"/>
    </source>
</evidence>
<comment type="subcellular location">
    <subcellularLocation>
        <location evidence="1">Cell membrane</location>
        <topology evidence="1">Multi-pass membrane protein</topology>
    </subcellularLocation>
</comment>
<protein>
    <submittedName>
        <fullName evidence="7">ATP synthase subunit I</fullName>
    </submittedName>
</protein>
<dbReference type="Pfam" id="PF03899">
    <property type="entry name" value="ATP-synt_I"/>
    <property type="match status" value="1"/>
</dbReference>
<organism evidence="7 8">
    <name type="scientific">Metabacillus herbersteinensis</name>
    <dbReference type="NCBI Taxonomy" id="283816"/>
    <lineage>
        <taxon>Bacteria</taxon>
        <taxon>Bacillati</taxon>
        <taxon>Bacillota</taxon>
        <taxon>Bacilli</taxon>
        <taxon>Bacillales</taxon>
        <taxon>Bacillaceae</taxon>
        <taxon>Metabacillus</taxon>
    </lineage>
</organism>
<evidence type="ECO:0000256" key="6">
    <source>
        <dbReference type="SAM" id="Phobius"/>
    </source>
</evidence>
<reference evidence="7 8" key="1">
    <citation type="submission" date="2024-09" db="EMBL/GenBank/DDBJ databases">
        <authorList>
            <person name="Sun Q."/>
            <person name="Mori K."/>
        </authorList>
    </citation>
    <scope>NUCLEOTIDE SEQUENCE [LARGE SCALE GENOMIC DNA]</scope>
    <source>
        <strain evidence="7 8">CCM 7228</strain>
    </source>
</reference>
<dbReference type="EMBL" id="JBHLVO010000010">
    <property type="protein sequence ID" value="MFC0272469.1"/>
    <property type="molecule type" value="Genomic_DNA"/>
</dbReference>
<evidence type="ECO:0000256" key="5">
    <source>
        <dbReference type="ARBA" id="ARBA00023136"/>
    </source>
</evidence>
<gene>
    <name evidence="7" type="ORF">ACFFIX_13590</name>
</gene>
<accession>A0ABV6GH18</accession>
<evidence type="ECO:0000313" key="8">
    <source>
        <dbReference type="Proteomes" id="UP001589854"/>
    </source>
</evidence>
<dbReference type="InterPro" id="IPR039072">
    <property type="entry name" value="ATP_synth_I_Bacilli"/>
</dbReference>
<keyword evidence="2" id="KW-1003">Cell membrane</keyword>
<dbReference type="RefSeq" id="WP_378934792.1">
    <property type="nucleotide sequence ID" value="NZ_JBHLVO010000010.1"/>
</dbReference>
<keyword evidence="8" id="KW-1185">Reference proteome</keyword>
<dbReference type="PANTHER" id="PTHR40035:SF1">
    <property type="entry name" value="ATP SYNTHASE PROTEIN I"/>
    <property type="match status" value="1"/>
</dbReference>
<evidence type="ECO:0000313" key="7">
    <source>
        <dbReference type="EMBL" id="MFC0272469.1"/>
    </source>
</evidence>
<name>A0ABV6GH18_9BACI</name>
<keyword evidence="4 6" id="KW-1133">Transmembrane helix</keyword>
<evidence type="ECO:0000256" key="4">
    <source>
        <dbReference type="ARBA" id="ARBA00022989"/>
    </source>
</evidence>
<sequence>MFDMHLMFGRYRKYIFYLLSLYALGWGFTEYQSVFLGLILGTSISLYNLWFMVRKHNQFDRVMQEGGKVKSLGTASRMASAGVAVFIAMKFPEQIHLISVVFGLMTMYFVIMIDYAVQHSRT</sequence>
<comment type="caution">
    <text evidence="7">The sequence shown here is derived from an EMBL/GenBank/DDBJ whole genome shotgun (WGS) entry which is preliminary data.</text>
</comment>
<dbReference type="PANTHER" id="PTHR40035">
    <property type="entry name" value="ATP SYNTHASE PROTEIN I"/>
    <property type="match status" value="1"/>
</dbReference>
<dbReference type="Proteomes" id="UP001589854">
    <property type="component" value="Unassembled WGS sequence"/>
</dbReference>
<keyword evidence="5 6" id="KW-0472">Membrane</keyword>
<evidence type="ECO:0000256" key="2">
    <source>
        <dbReference type="ARBA" id="ARBA00022475"/>
    </source>
</evidence>
<feature type="transmembrane region" description="Helical" evidence="6">
    <location>
        <begin position="34"/>
        <end position="53"/>
    </location>
</feature>
<feature type="transmembrane region" description="Helical" evidence="6">
    <location>
        <begin position="12"/>
        <end position="28"/>
    </location>
</feature>